<comment type="caution">
    <text evidence="1">The sequence shown here is derived from an EMBL/GenBank/DDBJ whole genome shotgun (WGS) entry which is preliminary data.</text>
</comment>
<dbReference type="Proteomes" id="UP001055072">
    <property type="component" value="Unassembled WGS sequence"/>
</dbReference>
<keyword evidence="2" id="KW-1185">Reference proteome</keyword>
<organism evidence="1 2">
    <name type="scientific">Irpex rosettiformis</name>
    <dbReference type="NCBI Taxonomy" id="378272"/>
    <lineage>
        <taxon>Eukaryota</taxon>
        <taxon>Fungi</taxon>
        <taxon>Dikarya</taxon>
        <taxon>Basidiomycota</taxon>
        <taxon>Agaricomycotina</taxon>
        <taxon>Agaricomycetes</taxon>
        <taxon>Polyporales</taxon>
        <taxon>Irpicaceae</taxon>
        <taxon>Irpex</taxon>
    </lineage>
</organism>
<accession>A0ACB8UIY5</accession>
<reference evidence="1" key="1">
    <citation type="journal article" date="2021" name="Environ. Microbiol.">
        <title>Gene family expansions and transcriptome signatures uncover fungal adaptations to wood decay.</title>
        <authorList>
            <person name="Hage H."/>
            <person name="Miyauchi S."/>
            <person name="Viragh M."/>
            <person name="Drula E."/>
            <person name="Min B."/>
            <person name="Chaduli D."/>
            <person name="Navarro D."/>
            <person name="Favel A."/>
            <person name="Norest M."/>
            <person name="Lesage-Meessen L."/>
            <person name="Balint B."/>
            <person name="Merenyi Z."/>
            <person name="de Eugenio L."/>
            <person name="Morin E."/>
            <person name="Martinez A.T."/>
            <person name="Baldrian P."/>
            <person name="Stursova M."/>
            <person name="Martinez M.J."/>
            <person name="Novotny C."/>
            <person name="Magnuson J.K."/>
            <person name="Spatafora J.W."/>
            <person name="Maurice S."/>
            <person name="Pangilinan J."/>
            <person name="Andreopoulos W."/>
            <person name="LaButti K."/>
            <person name="Hundley H."/>
            <person name="Na H."/>
            <person name="Kuo A."/>
            <person name="Barry K."/>
            <person name="Lipzen A."/>
            <person name="Henrissat B."/>
            <person name="Riley R."/>
            <person name="Ahrendt S."/>
            <person name="Nagy L.G."/>
            <person name="Grigoriev I.V."/>
            <person name="Martin F."/>
            <person name="Rosso M.N."/>
        </authorList>
    </citation>
    <scope>NUCLEOTIDE SEQUENCE</scope>
    <source>
        <strain evidence="1">CBS 384.51</strain>
    </source>
</reference>
<evidence type="ECO:0000313" key="2">
    <source>
        <dbReference type="Proteomes" id="UP001055072"/>
    </source>
</evidence>
<protein>
    <submittedName>
        <fullName evidence="1">Uncharacterized protein</fullName>
    </submittedName>
</protein>
<name>A0ACB8UIY5_9APHY</name>
<gene>
    <name evidence="1" type="ORF">BDY19DRAFT_912188</name>
</gene>
<dbReference type="EMBL" id="MU274900">
    <property type="protein sequence ID" value="KAI0094309.1"/>
    <property type="molecule type" value="Genomic_DNA"/>
</dbReference>
<proteinExistence type="predicted"/>
<evidence type="ECO:0000313" key="1">
    <source>
        <dbReference type="EMBL" id="KAI0094309.1"/>
    </source>
</evidence>
<sequence length="639" mass="69103">MTTTTRTVYLPAGTRPGWELDDEEMNTEDEEWNNLADSLVILQSLKQSREKWLTSAFPKFSGRARGSKQPEVKAPPHSVRSHNKFELSVGPHIFSNTRLYEIHYPPEQPIPIPSSTSASSSFAPEIASSSSLSDVNPAPQTRFKDFITPTLLEHVTQAATTDPILHNLLTLAQKNQLSEEQRLTLAAFVRSLNEQLGPNYSRTESSAGPSTSVAPAPPPRPFDLVIEFQERSSDRWLVPRGAVYLEDTYASTAGSQYDVIVTTNLPLGRPAPVPQEGSSVNGSEQPATLTQTVKLHWRGLHQDSYDVLIAWSRGDTMSDDSEKLNGALNNTKRTYLAHQLPNGELLEILRAACNPYLMKPIKPTNADSTRTRRKSSTRRAATEKSAAAAASNAGGITSTLPFSNSAQPTVSVRTHPVPVVHVTVPTPAPPTAAPSYAHSVFPVLPPQPIVWNPPAVHSTRPTEYYPPGPSQYHGPPQYAAPLAVQYTPPRQQQYSPPPPVTSPIYSSPISPPIPAPPTQIHVGSSSSQRLSDSSLNGPQNADYNNNGVSFAPISTPAIEARSVESSIQRAAARPKPKRTTTNGIPPPIRCRACKETDIPLLMGGRICRKCLDGGRLGEAIPELANGSVQSSSSSSTLGN</sequence>